<evidence type="ECO:0000256" key="10">
    <source>
        <dbReference type="ARBA" id="ARBA00023077"/>
    </source>
</evidence>
<evidence type="ECO:0000256" key="8">
    <source>
        <dbReference type="ARBA" id="ARBA00023004"/>
    </source>
</evidence>
<feature type="domain" description="TonB-dependent receptor-like beta-barrel" evidence="16">
    <location>
        <begin position="249"/>
        <end position="690"/>
    </location>
</feature>
<evidence type="ECO:0000256" key="15">
    <source>
        <dbReference type="RuleBase" id="RU003357"/>
    </source>
</evidence>
<accession>A0A0D6B6Z6</accession>
<dbReference type="AlphaFoldDB" id="A0A0D6B6Z6"/>
<feature type="domain" description="TonB-dependent receptor plug" evidence="17">
    <location>
        <begin position="75"/>
        <end position="176"/>
    </location>
</feature>
<keyword evidence="8" id="KW-0408">Iron</keyword>
<proteinExistence type="inferred from homology"/>
<reference evidence="18 19" key="1">
    <citation type="submission" date="2015-02" db="EMBL/GenBank/DDBJ databases">
        <title>Genome sequene of Rhodovulum sulfidophilum DSM 2351.</title>
        <authorList>
            <person name="Nagao N."/>
        </authorList>
    </citation>
    <scope>NUCLEOTIDE SEQUENCE [LARGE SCALE GENOMIC DNA]</scope>
    <source>
        <strain evidence="18 19">DSM 2351</strain>
    </source>
</reference>
<dbReference type="InterPro" id="IPR039426">
    <property type="entry name" value="TonB-dep_rcpt-like"/>
</dbReference>
<evidence type="ECO:0000256" key="6">
    <source>
        <dbReference type="ARBA" id="ARBA00022692"/>
    </source>
</evidence>
<dbReference type="GO" id="GO:0009279">
    <property type="term" value="C:cell outer membrane"/>
    <property type="evidence" value="ECO:0007669"/>
    <property type="project" value="UniProtKB-SubCell"/>
</dbReference>
<dbReference type="Gene3D" id="2.170.130.10">
    <property type="entry name" value="TonB-dependent receptor, plug domain"/>
    <property type="match status" value="1"/>
</dbReference>
<dbReference type="FunFam" id="2.40.170.20:FF:000005">
    <property type="entry name" value="TonB-dependent siderophore receptor"/>
    <property type="match status" value="1"/>
</dbReference>
<dbReference type="InterPro" id="IPR010105">
    <property type="entry name" value="TonB_sidphr_rcpt"/>
</dbReference>
<gene>
    <name evidence="18" type="ORF">NHU_03669</name>
</gene>
<keyword evidence="6 14" id="KW-0812">Transmembrane</keyword>
<evidence type="ECO:0000256" key="11">
    <source>
        <dbReference type="ARBA" id="ARBA00023136"/>
    </source>
</evidence>
<protein>
    <submittedName>
        <fullName evidence="18">Putative TonB-dependent siderophore receptor</fullName>
    </submittedName>
</protein>
<dbReference type="SUPFAM" id="SSF56935">
    <property type="entry name" value="Porins"/>
    <property type="match status" value="1"/>
</dbReference>
<dbReference type="EMBL" id="AP014800">
    <property type="protein sequence ID" value="BAQ70801.1"/>
    <property type="molecule type" value="Genomic_DNA"/>
</dbReference>
<dbReference type="CDD" id="cd01347">
    <property type="entry name" value="ligand_gated_channel"/>
    <property type="match status" value="1"/>
</dbReference>
<dbReference type="Pfam" id="PF00593">
    <property type="entry name" value="TonB_dep_Rec_b-barrel"/>
    <property type="match status" value="1"/>
</dbReference>
<sequence>MVRPFLERIRGKSGVYVTTIAALSAPVLATAETAREGDAVILDPIMLFSEREDGPVSGYVAQSSSTAGKTGTPISRTAQTVHVIGRQEMEDRGAETVTDVLSYMPGVFATNGAASQRFDYFSQRGFSVGPTGTLLDGLRSTTQQSHIRYQPFGLERVETLQGPASVLYGANSPGGVMNAISKRPTSEPRRELGLSFGSFDKAEARLDVSGPLNADNTLRGRLVALRRDSGTQYDEVPDDTTYFAPSLTWAPSEDTSLTFLGSYSKDKIGPPRTFLPIQGTLLDNPNGDLARNTYLDGVGLENTNEQINLGLEFNHRFTDVWSLEARARYTRNELMTQTLSGMSLASDMRRLNRTAYEFGIDGDVFASDINLRADWGQGRVTGTSVIGLSYRKTEEDYYLNYGPAAGIDIYDPVHSAAFSATTPYASTDQTGEEIGLYAQSTITLDDRFVLDFGARQDWSDIDTDNRLSGTSTHQEDDAFTYRIGVTWLAGNGLAPYASYSTSFQPVAGTDFYGNAYKPTEGKQAEIGIKYAPEGMDALFSAALYHLEQTNVQTTDPDQPLNRIQTGEVTSRGLELSASANISPAFRLTASYSANDLEVTSSTDPLARGNRPTGSPEHLASLWGRYEVQHGPLEGASLGAGLRYVGETYADASNTITVPDFTLVDLALSYDFGARNPRLDGVAFQVNVSNLFDKEYYSGCSARSCTEGFERRVSAALTYQW</sequence>
<evidence type="ECO:0000256" key="5">
    <source>
        <dbReference type="ARBA" id="ARBA00022496"/>
    </source>
</evidence>
<keyword evidence="12 18" id="KW-0675">Receptor</keyword>
<dbReference type="PANTHER" id="PTHR32552">
    <property type="entry name" value="FERRICHROME IRON RECEPTOR-RELATED"/>
    <property type="match status" value="1"/>
</dbReference>
<name>A0A0D6B6Z6_RHOSU</name>
<keyword evidence="7" id="KW-0732">Signal</keyword>
<keyword evidence="5" id="KW-0410">Iron transport</keyword>
<evidence type="ECO:0000256" key="4">
    <source>
        <dbReference type="ARBA" id="ARBA00022452"/>
    </source>
</evidence>
<dbReference type="GO" id="GO:0015344">
    <property type="term" value="F:siderophore uptake transmembrane transporter activity"/>
    <property type="evidence" value="ECO:0007669"/>
    <property type="project" value="TreeGrafter"/>
</dbReference>
<dbReference type="InterPro" id="IPR012910">
    <property type="entry name" value="Plug_dom"/>
</dbReference>
<evidence type="ECO:0000256" key="14">
    <source>
        <dbReference type="PROSITE-ProRule" id="PRU01360"/>
    </source>
</evidence>
<dbReference type="Proteomes" id="UP000064912">
    <property type="component" value="Chromosome"/>
</dbReference>
<evidence type="ECO:0000256" key="9">
    <source>
        <dbReference type="ARBA" id="ARBA00023065"/>
    </source>
</evidence>
<evidence type="ECO:0000256" key="2">
    <source>
        <dbReference type="ARBA" id="ARBA00009810"/>
    </source>
</evidence>
<evidence type="ECO:0000313" key="19">
    <source>
        <dbReference type="Proteomes" id="UP000064912"/>
    </source>
</evidence>
<dbReference type="GO" id="GO:0038023">
    <property type="term" value="F:signaling receptor activity"/>
    <property type="evidence" value="ECO:0007669"/>
    <property type="project" value="InterPro"/>
</dbReference>
<organism evidence="18 19">
    <name type="scientific">Rhodovulum sulfidophilum</name>
    <name type="common">Rhodobacter sulfidophilus</name>
    <dbReference type="NCBI Taxonomy" id="35806"/>
    <lineage>
        <taxon>Bacteria</taxon>
        <taxon>Pseudomonadati</taxon>
        <taxon>Pseudomonadota</taxon>
        <taxon>Alphaproteobacteria</taxon>
        <taxon>Rhodobacterales</taxon>
        <taxon>Paracoccaceae</taxon>
        <taxon>Rhodovulum</taxon>
    </lineage>
</organism>
<evidence type="ECO:0000256" key="7">
    <source>
        <dbReference type="ARBA" id="ARBA00022729"/>
    </source>
</evidence>
<evidence type="ECO:0000256" key="13">
    <source>
        <dbReference type="ARBA" id="ARBA00023237"/>
    </source>
</evidence>
<dbReference type="FunFam" id="2.170.130.10:FF:000001">
    <property type="entry name" value="Catecholate siderophore TonB-dependent receptor"/>
    <property type="match status" value="1"/>
</dbReference>
<dbReference type="PROSITE" id="PS52016">
    <property type="entry name" value="TONB_DEPENDENT_REC_3"/>
    <property type="match status" value="1"/>
</dbReference>
<dbReference type="InterPro" id="IPR000531">
    <property type="entry name" value="Beta-barrel_TonB"/>
</dbReference>
<keyword evidence="3 14" id="KW-0813">Transport</keyword>
<keyword evidence="11 14" id="KW-0472">Membrane</keyword>
<comment type="similarity">
    <text evidence="2 14 15">Belongs to the TonB-dependent receptor family.</text>
</comment>
<evidence type="ECO:0000256" key="3">
    <source>
        <dbReference type="ARBA" id="ARBA00022448"/>
    </source>
</evidence>
<dbReference type="KEGG" id="rsu:NHU_03669"/>
<dbReference type="Pfam" id="PF07715">
    <property type="entry name" value="Plug"/>
    <property type="match status" value="1"/>
</dbReference>
<dbReference type="InterPro" id="IPR037066">
    <property type="entry name" value="Plug_dom_sf"/>
</dbReference>
<evidence type="ECO:0000313" key="18">
    <source>
        <dbReference type="EMBL" id="BAQ70801.1"/>
    </source>
</evidence>
<dbReference type="PANTHER" id="PTHR32552:SF68">
    <property type="entry name" value="FERRICHROME OUTER MEMBRANE TRANSPORTER_PHAGE RECEPTOR"/>
    <property type="match status" value="1"/>
</dbReference>
<evidence type="ECO:0000259" key="16">
    <source>
        <dbReference type="Pfam" id="PF00593"/>
    </source>
</evidence>
<dbReference type="Gene3D" id="2.40.170.20">
    <property type="entry name" value="TonB-dependent receptor, beta-barrel domain"/>
    <property type="match status" value="1"/>
</dbReference>
<evidence type="ECO:0000256" key="1">
    <source>
        <dbReference type="ARBA" id="ARBA00004571"/>
    </source>
</evidence>
<evidence type="ECO:0000256" key="12">
    <source>
        <dbReference type="ARBA" id="ARBA00023170"/>
    </source>
</evidence>
<comment type="subcellular location">
    <subcellularLocation>
        <location evidence="1 14">Cell outer membrane</location>
        <topology evidence="1 14">Multi-pass membrane protein</topology>
    </subcellularLocation>
</comment>
<keyword evidence="10 15" id="KW-0798">TonB box</keyword>
<keyword evidence="4 14" id="KW-1134">Transmembrane beta strand</keyword>
<dbReference type="GO" id="GO:0015891">
    <property type="term" value="P:siderophore transport"/>
    <property type="evidence" value="ECO:0007669"/>
    <property type="project" value="InterPro"/>
</dbReference>
<dbReference type="InterPro" id="IPR036942">
    <property type="entry name" value="Beta-barrel_TonB_sf"/>
</dbReference>
<keyword evidence="9" id="KW-0406">Ion transport</keyword>
<dbReference type="NCBIfam" id="TIGR01783">
    <property type="entry name" value="TonB-siderophor"/>
    <property type="match status" value="1"/>
</dbReference>
<keyword evidence="13 14" id="KW-0998">Cell outer membrane</keyword>
<dbReference type="PATRIC" id="fig|35806.4.peg.3770"/>
<evidence type="ECO:0000259" key="17">
    <source>
        <dbReference type="Pfam" id="PF07715"/>
    </source>
</evidence>